<dbReference type="RefSeq" id="WP_077754335.1">
    <property type="nucleotide sequence ID" value="NZ_CP014782.1"/>
</dbReference>
<gene>
    <name evidence="2" type="ORF">Sps_04320</name>
</gene>
<feature type="chain" id="PRO_5012820066" evidence="1">
    <location>
        <begin position="19"/>
        <end position="188"/>
    </location>
</feature>
<dbReference type="Pfam" id="PF03923">
    <property type="entry name" value="Lipoprotein_16"/>
    <property type="match status" value="1"/>
</dbReference>
<evidence type="ECO:0000313" key="3">
    <source>
        <dbReference type="Proteomes" id="UP000189545"/>
    </source>
</evidence>
<reference evidence="2 3" key="1">
    <citation type="submission" date="2016-03" db="EMBL/GenBank/DDBJ databases">
        <title>Complete genome sequence of Shewanella psychrophila WP2, a deep sea bacterium isolated from west Pacific sediment.</title>
        <authorList>
            <person name="Xu G."/>
            <person name="Jian H."/>
        </authorList>
    </citation>
    <scope>NUCLEOTIDE SEQUENCE [LARGE SCALE GENOMIC DNA]</scope>
    <source>
        <strain evidence="2 3">WP2</strain>
    </source>
</reference>
<name>A0A1S6HV78_9GAMM</name>
<keyword evidence="2" id="KW-0449">Lipoprotein</keyword>
<evidence type="ECO:0000313" key="2">
    <source>
        <dbReference type="EMBL" id="AQS39421.1"/>
    </source>
</evidence>
<dbReference type="OrthoDB" id="6260471at2"/>
<keyword evidence="1" id="KW-0732">Signal</keyword>
<dbReference type="Proteomes" id="UP000189545">
    <property type="component" value="Chromosome"/>
</dbReference>
<dbReference type="InterPro" id="IPR005619">
    <property type="entry name" value="Uncharacterised_YajG"/>
</dbReference>
<sequence>MKRLILLLTTSVLLSACANQTPSHIALNPQVPEVQKQTSSHQTLAIDTIDTRSANFIVRFNNDDNAAKLVSPSEAPRKQIDSLFREGFTNAGYQIGSSSAKHMQIQLEQLLTDVTESTFGFEAKSNIIINVIAKNSSQELTKRYSARGTLSGPFSADFATLELEMNKLLGQLSGDILNDPELNQFIQQ</sequence>
<keyword evidence="3" id="KW-1185">Reference proteome</keyword>
<evidence type="ECO:0000256" key="1">
    <source>
        <dbReference type="SAM" id="SignalP"/>
    </source>
</evidence>
<dbReference type="AlphaFoldDB" id="A0A1S6HV78"/>
<dbReference type="PROSITE" id="PS51257">
    <property type="entry name" value="PROKAR_LIPOPROTEIN"/>
    <property type="match status" value="1"/>
</dbReference>
<proteinExistence type="predicted"/>
<protein>
    <submittedName>
        <fullName evidence="2">Putative lipoprotein</fullName>
    </submittedName>
</protein>
<dbReference type="EMBL" id="CP014782">
    <property type="protein sequence ID" value="AQS39421.1"/>
    <property type="molecule type" value="Genomic_DNA"/>
</dbReference>
<organism evidence="2 3">
    <name type="scientific">Shewanella psychrophila</name>
    <dbReference type="NCBI Taxonomy" id="225848"/>
    <lineage>
        <taxon>Bacteria</taxon>
        <taxon>Pseudomonadati</taxon>
        <taxon>Pseudomonadota</taxon>
        <taxon>Gammaproteobacteria</taxon>
        <taxon>Alteromonadales</taxon>
        <taxon>Shewanellaceae</taxon>
        <taxon>Shewanella</taxon>
    </lineage>
</organism>
<dbReference type="KEGG" id="spsw:Sps_04320"/>
<dbReference type="STRING" id="225848.Sps_04320"/>
<feature type="signal peptide" evidence="1">
    <location>
        <begin position="1"/>
        <end position="18"/>
    </location>
</feature>
<accession>A0A1S6HV78</accession>